<feature type="transmembrane region" description="Helical" evidence="1">
    <location>
        <begin position="136"/>
        <end position="155"/>
    </location>
</feature>
<dbReference type="SUPFAM" id="SSF55874">
    <property type="entry name" value="ATPase domain of HSP90 chaperone/DNA topoisomerase II/histidine kinase"/>
    <property type="match status" value="1"/>
</dbReference>
<feature type="transmembrane region" description="Helical" evidence="1">
    <location>
        <begin position="162"/>
        <end position="184"/>
    </location>
</feature>
<dbReference type="RefSeq" id="WP_377905306.1">
    <property type="nucleotide sequence ID" value="NZ_JBHRZS010000006.1"/>
</dbReference>
<keyword evidence="1" id="KW-0812">Transmembrane</keyword>
<gene>
    <name evidence="4" type="ORF">ACFOSV_06345</name>
</gene>
<keyword evidence="4" id="KW-0808">Transferase</keyword>
<dbReference type="GO" id="GO:0004673">
    <property type="term" value="F:protein histidine kinase activity"/>
    <property type="evidence" value="ECO:0007669"/>
    <property type="project" value="UniProtKB-EC"/>
</dbReference>
<evidence type="ECO:0000313" key="4">
    <source>
        <dbReference type="EMBL" id="MFC3879786.1"/>
    </source>
</evidence>
<keyword evidence="5" id="KW-1185">Reference proteome</keyword>
<sequence>MHPFSNGFLQFTLGALFILTAFHFFLFFQQKDKIYLLYSGYTFFIILSQFNHLSEGFLFDLGGNSSWIMDYPMIHTEVYYLLYVLFGLEFLNIKKELPRWYSIIKTCLWIIIGYCTLLFLYYLLIDPRIEEVLLKGYYFFTILMSSLGIVTYIPFFKVRTPLKYYMISGSFLLLIFSLTSLHIHQNLKIAGLSVEPSYSILYLGFLLENVLFSLGLGHKQKLILKERNESQQKLISQFEENEKLRIQIQKRLEASVKIMESQAEEEKVKTLKASFDKEIAELKLLALRSQMNPHFIFNSLNSIKSYIIDNKREDAVYYLNKFAKLIRKILASTQEKEISLAEELETMRLYVNIENLRFDQKIEFKIEGEEEVDTAAIKVPSLLLQPFLENAIWHGLSPSTTSPMQLKIRIGNLSEKVLLIEIEDNGVGINFSKKNRTKKVHKKDSLGLAISKERLRHFSQKYGIQGSINVYDKKEVDSLNSGTIASIQISIM</sequence>
<dbReference type="InterPro" id="IPR036890">
    <property type="entry name" value="HATPase_C_sf"/>
</dbReference>
<comment type="caution">
    <text evidence="4">The sequence shown here is derived from an EMBL/GenBank/DDBJ whole genome shotgun (WGS) entry which is preliminary data.</text>
</comment>
<dbReference type="InterPro" id="IPR011623">
    <property type="entry name" value="7TMR_DISM_rcpt_extracell_dom1"/>
</dbReference>
<proteinExistence type="predicted"/>
<feature type="domain" description="7TM-DISM receptor extracellular" evidence="3">
    <location>
        <begin position="9"/>
        <end position="218"/>
    </location>
</feature>
<keyword evidence="4" id="KW-0418">Kinase</keyword>
<dbReference type="InterPro" id="IPR010559">
    <property type="entry name" value="Sig_transdc_His_kin_internal"/>
</dbReference>
<dbReference type="Gene3D" id="3.30.565.10">
    <property type="entry name" value="Histidine kinase-like ATPase, C-terminal domain"/>
    <property type="match status" value="1"/>
</dbReference>
<evidence type="ECO:0000313" key="5">
    <source>
        <dbReference type="Proteomes" id="UP001595805"/>
    </source>
</evidence>
<feature type="transmembrane region" description="Helical" evidence="1">
    <location>
        <begin position="73"/>
        <end position="91"/>
    </location>
</feature>
<protein>
    <submittedName>
        <fullName evidence="4">Sensor histidine kinase</fullName>
        <ecNumber evidence="4">2.7.13.3</ecNumber>
    </submittedName>
</protein>
<dbReference type="EC" id="2.7.13.3" evidence="4"/>
<dbReference type="Pfam" id="PF07695">
    <property type="entry name" value="7TMR-DISM_7TM"/>
    <property type="match status" value="1"/>
</dbReference>
<dbReference type="PANTHER" id="PTHR34220">
    <property type="entry name" value="SENSOR HISTIDINE KINASE YPDA"/>
    <property type="match status" value="1"/>
</dbReference>
<feature type="transmembrane region" description="Helical" evidence="1">
    <location>
        <begin position="103"/>
        <end position="124"/>
    </location>
</feature>
<dbReference type="Pfam" id="PF06580">
    <property type="entry name" value="His_kinase"/>
    <property type="match status" value="1"/>
</dbReference>
<evidence type="ECO:0000259" key="3">
    <source>
        <dbReference type="Pfam" id="PF07695"/>
    </source>
</evidence>
<keyword evidence="1" id="KW-0472">Membrane</keyword>
<dbReference type="PANTHER" id="PTHR34220:SF7">
    <property type="entry name" value="SENSOR HISTIDINE KINASE YPDA"/>
    <property type="match status" value="1"/>
</dbReference>
<evidence type="ECO:0000259" key="2">
    <source>
        <dbReference type="Pfam" id="PF06580"/>
    </source>
</evidence>
<feature type="transmembrane region" description="Helical" evidence="1">
    <location>
        <begin position="6"/>
        <end position="28"/>
    </location>
</feature>
<dbReference type="InterPro" id="IPR050640">
    <property type="entry name" value="Bact_2-comp_sensor_kinase"/>
</dbReference>
<name>A0ABV8ASB1_9BACT</name>
<evidence type="ECO:0000256" key="1">
    <source>
        <dbReference type="SAM" id="Phobius"/>
    </source>
</evidence>
<feature type="transmembrane region" description="Helical" evidence="1">
    <location>
        <begin position="196"/>
        <end position="217"/>
    </location>
</feature>
<dbReference type="EMBL" id="JBHRZS010000006">
    <property type="protein sequence ID" value="MFC3879786.1"/>
    <property type="molecule type" value="Genomic_DNA"/>
</dbReference>
<feature type="domain" description="Signal transduction histidine kinase internal region" evidence="2">
    <location>
        <begin position="283"/>
        <end position="361"/>
    </location>
</feature>
<organism evidence="4 5">
    <name type="scientific">Algoriphagus namhaensis</name>
    <dbReference type="NCBI Taxonomy" id="915353"/>
    <lineage>
        <taxon>Bacteria</taxon>
        <taxon>Pseudomonadati</taxon>
        <taxon>Bacteroidota</taxon>
        <taxon>Cytophagia</taxon>
        <taxon>Cytophagales</taxon>
        <taxon>Cyclobacteriaceae</taxon>
        <taxon>Algoriphagus</taxon>
    </lineage>
</organism>
<accession>A0ABV8ASB1</accession>
<dbReference type="Proteomes" id="UP001595805">
    <property type="component" value="Unassembled WGS sequence"/>
</dbReference>
<keyword evidence="1" id="KW-1133">Transmembrane helix</keyword>
<feature type="transmembrane region" description="Helical" evidence="1">
    <location>
        <begin position="35"/>
        <end position="53"/>
    </location>
</feature>
<reference evidence="5" key="1">
    <citation type="journal article" date="2019" name="Int. J. Syst. Evol. Microbiol.">
        <title>The Global Catalogue of Microorganisms (GCM) 10K type strain sequencing project: providing services to taxonomists for standard genome sequencing and annotation.</title>
        <authorList>
            <consortium name="The Broad Institute Genomics Platform"/>
            <consortium name="The Broad Institute Genome Sequencing Center for Infectious Disease"/>
            <person name="Wu L."/>
            <person name="Ma J."/>
        </authorList>
    </citation>
    <scope>NUCLEOTIDE SEQUENCE [LARGE SCALE GENOMIC DNA]</scope>
    <source>
        <strain evidence="5">CCUG 60523</strain>
    </source>
</reference>